<comment type="caution">
    <text evidence="9">The sequence shown here is derived from an EMBL/GenBank/DDBJ whole genome shotgun (WGS) entry which is preliminary data.</text>
</comment>
<feature type="transmembrane region" description="Helical" evidence="8">
    <location>
        <begin position="351"/>
        <end position="376"/>
    </location>
</feature>
<evidence type="ECO:0000256" key="1">
    <source>
        <dbReference type="ARBA" id="ARBA00004141"/>
    </source>
</evidence>
<comment type="similarity">
    <text evidence="2">Belongs to the prominin family.</text>
</comment>
<feature type="transmembrane region" description="Helical" evidence="8">
    <location>
        <begin position="304"/>
        <end position="330"/>
    </location>
</feature>
<evidence type="ECO:0000256" key="7">
    <source>
        <dbReference type="SAM" id="MobiDB-lite"/>
    </source>
</evidence>
<dbReference type="InterPro" id="IPR008795">
    <property type="entry name" value="Prominin"/>
</dbReference>
<evidence type="ECO:0000313" key="10">
    <source>
        <dbReference type="Proteomes" id="UP000683360"/>
    </source>
</evidence>
<feature type="transmembrane region" description="Helical" evidence="8">
    <location>
        <begin position="667"/>
        <end position="687"/>
    </location>
</feature>
<comment type="subcellular location">
    <subcellularLocation>
        <location evidence="1">Membrane</location>
        <topology evidence="1">Multi-pass membrane protein</topology>
    </subcellularLocation>
</comment>
<keyword evidence="6" id="KW-0325">Glycoprotein</keyword>
<dbReference type="PANTHER" id="PTHR22730:SF1">
    <property type="entry name" value="PROMININ-LIKE PROTEIN"/>
    <property type="match status" value="1"/>
</dbReference>
<keyword evidence="5 8" id="KW-0472">Membrane</keyword>
<evidence type="ECO:0000256" key="6">
    <source>
        <dbReference type="ARBA" id="ARBA00023180"/>
    </source>
</evidence>
<evidence type="ECO:0000256" key="2">
    <source>
        <dbReference type="ARBA" id="ARBA00006058"/>
    </source>
</evidence>
<evidence type="ECO:0000256" key="5">
    <source>
        <dbReference type="ARBA" id="ARBA00023136"/>
    </source>
</evidence>
<keyword evidence="3 8" id="KW-0812">Transmembrane</keyword>
<dbReference type="Pfam" id="PF05478">
    <property type="entry name" value="Prominin"/>
    <property type="match status" value="1"/>
</dbReference>
<name>A0A8S3Q1D8_MYTED</name>
<feature type="transmembrane region" description="Helical" evidence="8">
    <location>
        <begin position="33"/>
        <end position="54"/>
    </location>
</feature>
<evidence type="ECO:0000313" key="9">
    <source>
        <dbReference type="EMBL" id="CAG2187897.1"/>
    </source>
</evidence>
<dbReference type="Proteomes" id="UP000683360">
    <property type="component" value="Unassembled WGS sequence"/>
</dbReference>
<dbReference type="AlphaFoldDB" id="A0A8S3Q1D8"/>
<organism evidence="9 10">
    <name type="scientific">Mytilus edulis</name>
    <name type="common">Blue mussel</name>
    <dbReference type="NCBI Taxonomy" id="6550"/>
    <lineage>
        <taxon>Eukaryota</taxon>
        <taxon>Metazoa</taxon>
        <taxon>Spiralia</taxon>
        <taxon>Lophotrochozoa</taxon>
        <taxon>Mollusca</taxon>
        <taxon>Bivalvia</taxon>
        <taxon>Autobranchia</taxon>
        <taxon>Pteriomorphia</taxon>
        <taxon>Mytilida</taxon>
        <taxon>Mytiloidea</taxon>
        <taxon>Mytilidae</taxon>
        <taxon>Mytilinae</taxon>
        <taxon>Mytilus</taxon>
    </lineage>
</organism>
<proteinExistence type="inferred from homology"/>
<dbReference type="OrthoDB" id="6229420at2759"/>
<keyword evidence="10" id="KW-1185">Reference proteome</keyword>
<evidence type="ECO:0000256" key="4">
    <source>
        <dbReference type="ARBA" id="ARBA00022989"/>
    </source>
</evidence>
<reference evidence="9" key="1">
    <citation type="submission" date="2021-03" db="EMBL/GenBank/DDBJ databases">
        <authorList>
            <person name="Bekaert M."/>
        </authorList>
    </citation>
    <scope>NUCLEOTIDE SEQUENCE</scope>
</reference>
<evidence type="ECO:0000256" key="3">
    <source>
        <dbReference type="ARBA" id="ARBA00022692"/>
    </source>
</evidence>
<dbReference type="SMR" id="A0A8S3Q1D8"/>
<feature type="compositionally biased region" description="Basic residues" evidence="7">
    <location>
        <begin position="717"/>
        <end position="727"/>
    </location>
</feature>
<dbReference type="PANTHER" id="PTHR22730">
    <property type="entry name" value="PROMININ PROM PROTEIN"/>
    <property type="match status" value="1"/>
</dbReference>
<keyword evidence="4 8" id="KW-1133">Transmembrane helix</keyword>
<sequence>MCFCCCRCCCNNCGGAMKQKPEDADNHCKRRTFAVILFVLITFIVAGMICVYISNDQMTDTVTTFDSTASNALDDLVTFIDIFVYQIKHVKLANFNFTKDVIYRDLDSIGYIVGIPVRSTLKTSGGIDTALDSAFGLASKVDTIALALIDLNTSISHLQSNATTLESAVNQLGTDIRTDITACGVCTGAPDVSELNVTIDANAFPDISDQINKISSVQSQNLTGIVVDAKQGFEDIPWTVENETATVVADIKKTVNDLSDQIQPIIDQADSFKNDTTGSFSINTYKDMLTNFTKYAVDYDQYRWYGGIGLASVILLIVLLLLIGLMFAVCGHSPDVDPTERSCLSSCGGNMFMAAVGFVFIFSSFLMLLTTLVFILGTPMHRFVCEPITDPDLTDFQTILDTYIYQSMYGGTGSLLGKLLLQNSSHSFSLKKILSDCEGGKSAYSAFELSSMIDISVLTNYSGTLDVNSQLDNINVDLSTLEILTPDLTAQLTDLKSSSDINFTEFREQLAQVSVDMNLSSLASELRDFAANISSVSPPDSANFYAHANTTDSINDNELADFIKAMATLKSKIDALEAAVNGTSDTVDNTLVAFNDTQTYLQNNGSQTVKDEAKNYANRLLKVVDSMVNDTLDALENEIGLCTPVWNLYNDIFVISFCKYLVDTLNGFWFGVGWCIFFFIPSIIFATKLAKHYRKMKHHNGKDVEDKRLPSPEVVRRHSPGLKKNKVGHSDGKGSLTDW</sequence>
<accession>A0A8S3Q1D8</accession>
<protein>
    <submittedName>
        <fullName evidence="9">PROM1</fullName>
    </submittedName>
</protein>
<dbReference type="GO" id="GO:0016020">
    <property type="term" value="C:membrane"/>
    <property type="evidence" value="ECO:0007669"/>
    <property type="project" value="UniProtKB-SubCell"/>
</dbReference>
<feature type="region of interest" description="Disordered" evidence="7">
    <location>
        <begin position="715"/>
        <end position="739"/>
    </location>
</feature>
<gene>
    <name evidence="9" type="ORF">MEDL_3376</name>
</gene>
<evidence type="ECO:0000256" key="8">
    <source>
        <dbReference type="SAM" id="Phobius"/>
    </source>
</evidence>
<dbReference type="EMBL" id="CAJPWZ010000191">
    <property type="protein sequence ID" value="CAG2187897.1"/>
    <property type="molecule type" value="Genomic_DNA"/>
</dbReference>